<dbReference type="GO" id="GO:0000976">
    <property type="term" value="F:transcription cis-regulatory region binding"/>
    <property type="evidence" value="ECO:0007669"/>
    <property type="project" value="TreeGrafter"/>
</dbReference>
<gene>
    <name evidence="6" type="ORF">SAMN04487961_3346</name>
</gene>
<dbReference type="InterPro" id="IPR023772">
    <property type="entry name" value="DNA-bd_HTH_TetR-type_CS"/>
</dbReference>
<dbReference type="PROSITE" id="PS01081">
    <property type="entry name" value="HTH_TETR_1"/>
    <property type="match status" value="1"/>
</dbReference>
<evidence type="ECO:0000256" key="4">
    <source>
        <dbReference type="PROSITE-ProRule" id="PRU00335"/>
    </source>
</evidence>
<keyword evidence="7" id="KW-1185">Reference proteome</keyword>
<dbReference type="InterPro" id="IPR050109">
    <property type="entry name" value="HTH-type_TetR-like_transc_reg"/>
</dbReference>
<feature type="domain" description="HTH tetR-type" evidence="5">
    <location>
        <begin position="53"/>
        <end position="113"/>
    </location>
</feature>
<evidence type="ECO:0000256" key="2">
    <source>
        <dbReference type="ARBA" id="ARBA00023125"/>
    </source>
</evidence>
<accession>A0A1I4ZXG8</accession>
<evidence type="ECO:0000256" key="3">
    <source>
        <dbReference type="ARBA" id="ARBA00023163"/>
    </source>
</evidence>
<evidence type="ECO:0000256" key="1">
    <source>
        <dbReference type="ARBA" id="ARBA00023015"/>
    </source>
</evidence>
<keyword evidence="3" id="KW-0804">Transcription</keyword>
<evidence type="ECO:0000313" key="7">
    <source>
        <dbReference type="Proteomes" id="UP000199339"/>
    </source>
</evidence>
<protein>
    <submittedName>
        <fullName evidence="6">Transcriptional regulator, TetR family</fullName>
    </submittedName>
</protein>
<dbReference type="SUPFAM" id="SSF46689">
    <property type="entry name" value="Homeodomain-like"/>
    <property type="match status" value="1"/>
</dbReference>
<name>A0A1I4ZXG8_9GAMM</name>
<dbReference type="Pfam" id="PF00440">
    <property type="entry name" value="TetR_N"/>
    <property type="match status" value="1"/>
</dbReference>
<dbReference type="PRINTS" id="PR00455">
    <property type="entry name" value="HTHTETR"/>
</dbReference>
<dbReference type="AlphaFoldDB" id="A0A1I4ZXG8"/>
<reference evidence="7" key="1">
    <citation type="submission" date="2016-10" db="EMBL/GenBank/DDBJ databases">
        <authorList>
            <person name="Varghese N."/>
            <person name="Submissions S."/>
        </authorList>
    </citation>
    <scope>NUCLEOTIDE SEQUENCE [LARGE SCALE GENOMIC DNA]</scope>
    <source>
        <strain evidence="7">CGMCC 1.6775</strain>
    </source>
</reference>
<proteinExistence type="predicted"/>
<feature type="DNA-binding region" description="H-T-H motif" evidence="4">
    <location>
        <begin position="76"/>
        <end position="95"/>
    </location>
</feature>
<sequence length="250" mass="28169">MDYPTQFSDIMSFFDKLSIIGFYRVSGIMTCCLNQPERPMSEPLKSRREREKQARYDAILDAAELVFSEKGYDKTSMDDIARTASLSRALLYVYFKDKAAIQRGIMLRAGQSLVSRFEEARKTQSKGLAQIRAMGEAYYRFYQDEPDYFSALTKASTAMADADEIQAHEMLCSKNELMELMVGAIEQGLADGTMSRERIRDPIETALYLRGALHGVILLCQAEMAEGTSDFSADTLIRHTMDMLTSSISA</sequence>
<dbReference type="InterPro" id="IPR001647">
    <property type="entry name" value="HTH_TetR"/>
</dbReference>
<keyword evidence="1" id="KW-0805">Transcription regulation</keyword>
<dbReference type="SUPFAM" id="SSF48498">
    <property type="entry name" value="Tetracyclin repressor-like, C-terminal domain"/>
    <property type="match status" value="1"/>
</dbReference>
<dbReference type="Gene3D" id="1.10.10.60">
    <property type="entry name" value="Homeodomain-like"/>
    <property type="match status" value="1"/>
</dbReference>
<keyword evidence="2 4" id="KW-0238">DNA-binding</keyword>
<dbReference type="PANTHER" id="PTHR30055">
    <property type="entry name" value="HTH-TYPE TRANSCRIPTIONAL REGULATOR RUTR"/>
    <property type="match status" value="1"/>
</dbReference>
<evidence type="ECO:0000259" key="5">
    <source>
        <dbReference type="PROSITE" id="PS50977"/>
    </source>
</evidence>
<dbReference type="InterPro" id="IPR009057">
    <property type="entry name" value="Homeodomain-like_sf"/>
</dbReference>
<dbReference type="EMBL" id="FOUR01000010">
    <property type="protein sequence ID" value="SFN54924.1"/>
    <property type="molecule type" value="Genomic_DNA"/>
</dbReference>
<dbReference type="InterPro" id="IPR036271">
    <property type="entry name" value="Tet_transcr_reg_TetR-rel_C_sf"/>
</dbReference>
<dbReference type="Proteomes" id="UP000199339">
    <property type="component" value="Unassembled WGS sequence"/>
</dbReference>
<dbReference type="InterPro" id="IPR025996">
    <property type="entry name" value="MT1864/Rv1816-like_C"/>
</dbReference>
<dbReference type="GO" id="GO:0003700">
    <property type="term" value="F:DNA-binding transcription factor activity"/>
    <property type="evidence" value="ECO:0007669"/>
    <property type="project" value="TreeGrafter"/>
</dbReference>
<dbReference type="PROSITE" id="PS50977">
    <property type="entry name" value="HTH_TETR_2"/>
    <property type="match status" value="1"/>
</dbReference>
<dbReference type="Gene3D" id="1.10.357.10">
    <property type="entry name" value="Tetracycline Repressor, domain 2"/>
    <property type="match status" value="1"/>
</dbReference>
<dbReference type="Pfam" id="PF13305">
    <property type="entry name" value="TetR_C_33"/>
    <property type="match status" value="1"/>
</dbReference>
<organism evidence="6 7">
    <name type="scientific">Marinobacter pelagius</name>
    <dbReference type="NCBI Taxonomy" id="379482"/>
    <lineage>
        <taxon>Bacteria</taxon>
        <taxon>Pseudomonadati</taxon>
        <taxon>Pseudomonadota</taxon>
        <taxon>Gammaproteobacteria</taxon>
        <taxon>Pseudomonadales</taxon>
        <taxon>Marinobacteraceae</taxon>
        <taxon>Marinobacter</taxon>
    </lineage>
</organism>
<evidence type="ECO:0000313" key="6">
    <source>
        <dbReference type="EMBL" id="SFN54924.1"/>
    </source>
</evidence>
<dbReference type="PANTHER" id="PTHR30055:SF234">
    <property type="entry name" value="HTH-TYPE TRANSCRIPTIONAL REGULATOR BETI"/>
    <property type="match status" value="1"/>
</dbReference>